<keyword evidence="1" id="KW-0472">Membrane</keyword>
<evidence type="ECO:0000313" key="2">
    <source>
        <dbReference type="EMBL" id="EAN32778.1"/>
    </source>
</evidence>
<keyword evidence="1" id="KW-0812">Transmembrane</keyword>
<proteinExistence type="predicted"/>
<dbReference type="EMBL" id="AAGK01000002">
    <property type="protein sequence ID" value="EAN32778.1"/>
    <property type="molecule type" value="Genomic_DNA"/>
</dbReference>
<dbReference type="eggNOG" id="ENOG502T5EZ">
    <property type="taxonomic scope" value="Eukaryota"/>
</dbReference>
<sequence length="159" mass="18279">MNSPFHKLLMKSQGTFINRPLVSYYFLLSYYYSLLASTIGFFSTLFYSPSVYHTGKVGERVPTLNAVREVEELLKHHGFLNDGTSEEAYNSQNYLDTFSFDFKNVMKNKEEKLKNSTISSDGDTTFITDDCPISDEDDDFSLSDLDEFVSLMQNCKMEE</sequence>
<keyword evidence="3" id="KW-1185">Reference proteome</keyword>
<keyword evidence="1" id="KW-1133">Transmembrane helix</keyword>
<evidence type="ECO:0000313" key="3">
    <source>
        <dbReference type="Proteomes" id="UP000001949"/>
    </source>
</evidence>
<reference evidence="2 3" key="1">
    <citation type="journal article" date="2005" name="Science">
        <title>Genome sequence of Theileria parva, a bovine pathogen that transforms lymphocytes.</title>
        <authorList>
            <person name="Gardner M.J."/>
            <person name="Bishop R."/>
            <person name="Shah T."/>
            <person name="de Villiers E.P."/>
            <person name="Carlton J.M."/>
            <person name="Hall N."/>
            <person name="Ren Q."/>
            <person name="Paulsen I.T."/>
            <person name="Pain A."/>
            <person name="Berriman M."/>
            <person name="Wilson R.J.M."/>
            <person name="Sato S."/>
            <person name="Ralph S.A."/>
            <person name="Mann D.J."/>
            <person name="Xiong Z."/>
            <person name="Shallom S.J."/>
            <person name="Weidman J."/>
            <person name="Jiang L."/>
            <person name="Lynn J."/>
            <person name="Weaver B."/>
            <person name="Shoaibi A."/>
            <person name="Domingo A.R."/>
            <person name="Wasawo D."/>
            <person name="Crabtree J."/>
            <person name="Wortman J.R."/>
            <person name="Haas B."/>
            <person name="Angiuoli S.V."/>
            <person name="Creasy T.H."/>
            <person name="Lu C."/>
            <person name="Suh B."/>
            <person name="Silva J.C."/>
            <person name="Utterback T.R."/>
            <person name="Feldblyum T.V."/>
            <person name="Pertea M."/>
            <person name="Allen J."/>
            <person name="Nierman W.C."/>
            <person name="Taracha E.L.N."/>
            <person name="Salzberg S.L."/>
            <person name="White O.R."/>
            <person name="Fitzhugh H.A."/>
            <person name="Morzaria S."/>
            <person name="Venter J.C."/>
            <person name="Fraser C.M."/>
            <person name="Nene V."/>
        </authorList>
    </citation>
    <scope>NUCLEOTIDE SEQUENCE [LARGE SCALE GENOMIC DNA]</scope>
    <source>
        <strain evidence="2 3">Muguga</strain>
    </source>
</reference>
<dbReference type="AlphaFoldDB" id="Q4N4Z5"/>
<dbReference type="OMA" id="MQNCKME"/>
<dbReference type="RefSeq" id="XP_765061.1">
    <property type="nucleotide sequence ID" value="XM_759968.1"/>
</dbReference>
<dbReference type="InParanoid" id="Q4N4Z5"/>
<accession>Q4N4Z5</accession>
<comment type="caution">
    <text evidence="2">The sequence shown here is derived from an EMBL/GenBank/DDBJ whole genome shotgun (WGS) entry which is preliminary data.</text>
</comment>
<organism evidence="2 3">
    <name type="scientific">Theileria parva</name>
    <name type="common">East coast fever infection agent</name>
    <dbReference type="NCBI Taxonomy" id="5875"/>
    <lineage>
        <taxon>Eukaryota</taxon>
        <taxon>Sar</taxon>
        <taxon>Alveolata</taxon>
        <taxon>Apicomplexa</taxon>
        <taxon>Aconoidasida</taxon>
        <taxon>Piroplasmida</taxon>
        <taxon>Theileriidae</taxon>
        <taxon>Theileria</taxon>
    </lineage>
</organism>
<dbReference type="KEGG" id="tpv:TP02_0495"/>
<dbReference type="VEuPathDB" id="PiroplasmaDB:TpMuguga_02g00495"/>
<dbReference type="Proteomes" id="UP000001949">
    <property type="component" value="Unassembled WGS sequence"/>
</dbReference>
<name>Q4N4Z5_THEPA</name>
<dbReference type="GeneID" id="3501960"/>
<evidence type="ECO:0000256" key="1">
    <source>
        <dbReference type="SAM" id="Phobius"/>
    </source>
</evidence>
<feature type="transmembrane region" description="Helical" evidence="1">
    <location>
        <begin position="21"/>
        <end position="47"/>
    </location>
</feature>
<gene>
    <name evidence="2" type="ordered locus">TP02_0495</name>
</gene>
<protein>
    <submittedName>
        <fullName evidence="2">Uncharacterized protein</fullName>
    </submittedName>
</protein>